<proteinExistence type="predicted"/>
<gene>
    <name evidence="2" type="ORF">ERUC_LOCUS12638</name>
</gene>
<name>A0ABC8JRZ4_ERUVS</name>
<dbReference type="EMBL" id="CAKOAT010119599">
    <property type="protein sequence ID" value="CAH8332527.1"/>
    <property type="molecule type" value="Genomic_DNA"/>
</dbReference>
<dbReference type="AlphaFoldDB" id="A0ABC8JRZ4"/>
<keyword evidence="1" id="KW-0812">Transmembrane</keyword>
<keyword evidence="1" id="KW-0472">Membrane</keyword>
<feature type="transmembrane region" description="Helical" evidence="1">
    <location>
        <begin position="76"/>
        <end position="95"/>
    </location>
</feature>
<protein>
    <submittedName>
        <fullName evidence="2">Uncharacterized protein</fullName>
    </submittedName>
</protein>
<organism evidence="2 3">
    <name type="scientific">Eruca vesicaria subsp. sativa</name>
    <name type="common">Garden rocket</name>
    <name type="synonym">Eruca sativa</name>
    <dbReference type="NCBI Taxonomy" id="29727"/>
    <lineage>
        <taxon>Eukaryota</taxon>
        <taxon>Viridiplantae</taxon>
        <taxon>Streptophyta</taxon>
        <taxon>Embryophyta</taxon>
        <taxon>Tracheophyta</taxon>
        <taxon>Spermatophyta</taxon>
        <taxon>Magnoliopsida</taxon>
        <taxon>eudicotyledons</taxon>
        <taxon>Gunneridae</taxon>
        <taxon>Pentapetalae</taxon>
        <taxon>rosids</taxon>
        <taxon>malvids</taxon>
        <taxon>Brassicales</taxon>
        <taxon>Brassicaceae</taxon>
        <taxon>Brassiceae</taxon>
        <taxon>Eruca</taxon>
    </lineage>
</organism>
<keyword evidence="3" id="KW-1185">Reference proteome</keyword>
<keyword evidence="1" id="KW-1133">Transmembrane helix</keyword>
<accession>A0ABC8JRZ4</accession>
<evidence type="ECO:0000313" key="3">
    <source>
        <dbReference type="Proteomes" id="UP001642260"/>
    </source>
</evidence>
<comment type="caution">
    <text evidence="2">The sequence shown here is derived from an EMBL/GenBank/DDBJ whole genome shotgun (WGS) entry which is preliminary data.</text>
</comment>
<sequence length="96" mass="11026">MVCLQDVGVVRALRLTKFLIETVKSERAIAEHEMTQKLKEVVNLEVARVERELAEKVNEKVKIEYVRVQNKMKKKVKLETMAMVVVGAIIGIWTAF</sequence>
<reference evidence="2 3" key="1">
    <citation type="submission" date="2022-03" db="EMBL/GenBank/DDBJ databases">
        <authorList>
            <person name="Macdonald S."/>
            <person name="Ahmed S."/>
            <person name="Newling K."/>
        </authorList>
    </citation>
    <scope>NUCLEOTIDE SEQUENCE [LARGE SCALE GENOMIC DNA]</scope>
</reference>
<evidence type="ECO:0000313" key="2">
    <source>
        <dbReference type="EMBL" id="CAH8332527.1"/>
    </source>
</evidence>
<dbReference type="Proteomes" id="UP001642260">
    <property type="component" value="Unassembled WGS sequence"/>
</dbReference>
<evidence type="ECO:0000256" key="1">
    <source>
        <dbReference type="SAM" id="Phobius"/>
    </source>
</evidence>